<dbReference type="InterPro" id="IPR013766">
    <property type="entry name" value="Thioredoxin_domain"/>
</dbReference>
<dbReference type="InterPro" id="IPR036249">
    <property type="entry name" value="Thioredoxin-like_sf"/>
</dbReference>
<dbReference type="Gene3D" id="3.40.30.10">
    <property type="entry name" value="Glutaredoxin"/>
    <property type="match status" value="1"/>
</dbReference>
<feature type="region of interest" description="Disordered" evidence="3">
    <location>
        <begin position="196"/>
        <end position="231"/>
    </location>
</feature>
<sequence length="292" mass="30848">MSEYSLTKNMRWPTHEELEFPAEVEVAEAAVECRALGPSVPIDTTSTWIHVHIHTSSKRLLVLTAFYPKVHASADNTPPIMSGKVTSITSQSHLKQVTSSSTYTIVDFYADWCGPCKVISPIFEQLAAAESKPGRMTFCKVNVDEQRDVAGIYGISAMPTFLVLKGSSVKETVRGANATALRTAVLSAAADAAKGPAKSSASFSGKGQTLGATSGTPGGSTSRSVNAPAMPDMGAMLSSPAAFAQGRGLPQTIVRFLGLYFSSLFSLEPARAAQDSPFAIRQQSGARVGSVR</sequence>
<dbReference type="EMBL" id="QWIQ01000298">
    <property type="protein sequence ID" value="RMY95981.1"/>
    <property type="molecule type" value="Genomic_DNA"/>
</dbReference>
<dbReference type="Pfam" id="PF00085">
    <property type="entry name" value="Thioredoxin"/>
    <property type="match status" value="1"/>
</dbReference>
<name>A0A3M7G5Q8_HORWE</name>
<reference evidence="5 6" key="1">
    <citation type="journal article" date="2018" name="BMC Genomics">
        <title>Genomic evidence for intraspecific hybridization in a clonal and extremely halotolerant yeast.</title>
        <authorList>
            <person name="Gostincar C."/>
            <person name="Stajich J.E."/>
            <person name="Zupancic J."/>
            <person name="Zalar P."/>
            <person name="Gunde-Cimerman N."/>
        </authorList>
    </citation>
    <scope>NUCLEOTIDE SEQUENCE [LARGE SCALE GENOMIC DNA]</scope>
    <source>
        <strain evidence="5 6">EXF-171</strain>
    </source>
</reference>
<gene>
    <name evidence="5" type="ORF">D0862_08652</name>
</gene>
<comment type="caution">
    <text evidence="5">The sequence shown here is derived from an EMBL/GenBank/DDBJ whole genome shotgun (WGS) entry which is preliminary data.</text>
</comment>
<evidence type="ECO:0000256" key="2">
    <source>
        <dbReference type="ARBA" id="ARBA00023157"/>
    </source>
</evidence>
<dbReference type="PROSITE" id="PS00194">
    <property type="entry name" value="THIOREDOXIN_1"/>
    <property type="match status" value="1"/>
</dbReference>
<dbReference type="VEuPathDB" id="FungiDB:BTJ68_11167"/>
<feature type="compositionally biased region" description="Low complexity" evidence="3">
    <location>
        <begin position="196"/>
        <end position="224"/>
    </location>
</feature>
<dbReference type="AlphaFoldDB" id="A0A3M7G5Q8"/>
<keyword evidence="2" id="KW-1015">Disulfide bond</keyword>
<proteinExistence type="inferred from homology"/>
<dbReference type="PRINTS" id="PR00421">
    <property type="entry name" value="THIOREDOXIN"/>
</dbReference>
<dbReference type="PROSITE" id="PS51352">
    <property type="entry name" value="THIOREDOXIN_2"/>
    <property type="match status" value="1"/>
</dbReference>
<organism evidence="5 6">
    <name type="scientific">Hortaea werneckii</name>
    <name type="common">Black yeast</name>
    <name type="synonym">Cladosporium werneckii</name>
    <dbReference type="NCBI Taxonomy" id="91943"/>
    <lineage>
        <taxon>Eukaryota</taxon>
        <taxon>Fungi</taxon>
        <taxon>Dikarya</taxon>
        <taxon>Ascomycota</taxon>
        <taxon>Pezizomycotina</taxon>
        <taxon>Dothideomycetes</taxon>
        <taxon>Dothideomycetidae</taxon>
        <taxon>Mycosphaerellales</taxon>
        <taxon>Teratosphaeriaceae</taxon>
        <taxon>Hortaea</taxon>
    </lineage>
</organism>
<protein>
    <recommendedName>
        <fullName evidence="4">Thioredoxin domain-containing protein</fullName>
    </recommendedName>
</protein>
<evidence type="ECO:0000313" key="5">
    <source>
        <dbReference type="EMBL" id="RMY95981.1"/>
    </source>
</evidence>
<dbReference type="CDD" id="cd02947">
    <property type="entry name" value="TRX_family"/>
    <property type="match status" value="1"/>
</dbReference>
<dbReference type="PANTHER" id="PTHR46115">
    <property type="entry name" value="THIOREDOXIN-LIKE PROTEIN 1"/>
    <property type="match status" value="1"/>
</dbReference>
<dbReference type="Proteomes" id="UP000281468">
    <property type="component" value="Unassembled WGS sequence"/>
</dbReference>
<dbReference type="SUPFAM" id="SSF52833">
    <property type="entry name" value="Thioredoxin-like"/>
    <property type="match status" value="1"/>
</dbReference>
<evidence type="ECO:0000259" key="4">
    <source>
        <dbReference type="PROSITE" id="PS51352"/>
    </source>
</evidence>
<feature type="domain" description="Thioredoxin" evidence="4">
    <location>
        <begin position="66"/>
        <end position="190"/>
    </location>
</feature>
<evidence type="ECO:0000256" key="1">
    <source>
        <dbReference type="ARBA" id="ARBA00008987"/>
    </source>
</evidence>
<evidence type="ECO:0000256" key="3">
    <source>
        <dbReference type="SAM" id="MobiDB-lite"/>
    </source>
</evidence>
<comment type="similarity">
    <text evidence="1">Belongs to the thioredoxin family.</text>
</comment>
<dbReference type="InterPro" id="IPR017937">
    <property type="entry name" value="Thioredoxin_CS"/>
</dbReference>
<accession>A0A3M7G5Q8</accession>
<evidence type="ECO:0000313" key="6">
    <source>
        <dbReference type="Proteomes" id="UP000281468"/>
    </source>
</evidence>